<name>A0A8J4WGN6_9TREM</name>
<proteinExistence type="predicted"/>
<comment type="caution">
    <text evidence="1">The sequence shown here is derived from an EMBL/GenBank/DDBJ whole genome shotgun (WGS) entry which is preliminary data.</text>
</comment>
<gene>
    <name evidence="1" type="ORF">PHET_07170</name>
</gene>
<dbReference type="AlphaFoldDB" id="A0A8J4WGN6"/>
<evidence type="ECO:0000313" key="1">
    <source>
        <dbReference type="EMBL" id="KAF5399621.1"/>
    </source>
</evidence>
<evidence type="ECO:0000313" key="2">
    <source>
        <dbReference type="Proteomes" id="UP000748531"/>
    </source>
</evidence>
<organism evidence="1 2">
    <name type="scientific">Paragonimus heterotremus</name>
    <dbReference type="NCBI Taxonomy" id="100268"/>
    <lineage>
        <taxon>Eukaryota</taxon>
        <taxon>Metazoa</taxon>
        <taxon>Spiralia</taxon>
        <taxon>Lophotrochozoa</taxon>
        <taxon>Platyhelminthes</taxon>
        <taxon>Trematoda</taxon>
        <taxon>Digenea</taxon>
        <taxon>Plagiorchiida</taxon>
        <taxon>Troglotremata</taxon>
        <taxon>Troglotrematidae</taxon>
        <taxon>Paragonimus</taxon>
    </lineage>
</organism>
<protein>
    <submittedName>
        <fullName evidence="1">Uncharacterized protein</fullName>
    </submittedName>
</protein>
<dbReference type="Proteomes" id="UP000748531">
    <property type="component" value="Unassembled WGS sequence"/>
</dbReference>
<reference evidence="1" key="1">
    <citation type="submission" date="2019-05" db="EMBL/GenBank/DDBJ databases">
        <title>Annotation for the trematode Paragonimus heterotremus.</title>
        <authorList>
            <person name="Choi Y.-J."/>
        </authorList>
    </citation>
    <scope>NUCLEOTIDE SEQUENCE</scope>
    <source>
        <strain evidence="1">LC</strain>
    </source>
</reference>
<dbReference type="EMBL" id="LUCH01003875">
    <property type="protein sequence ID" value="KAF5399621.1"/>
    <property type="molecule type" value="Genomic_DNA"/>
</dbReference>
<accession>A0A8J4WGN6</accession>
<keyword evidence="2" id="KW-1185">Reference proteome</keyword>
<sequence length="51" mass="5891">MTGESYSHAYHNGRHVFTACAQVVDCCWSSLPDSLTANIFEVDWFYGDRFR</sequence>